<accession>A0A8S0SUR4</accession>
<evidence type="ECO:0000256" key="3">
    <source>
        <dbReference type="ARBA" id="ARBA00022517"/>
    </source>
</evidence>
<evidence type="ECO:0000256" key="2">
    <source>
        <dbReference type="ARBA" id="ARBA00007336"/>
    </source>
</evidence>
<evidence type="ECO:0000256" key="6">
    <source>
        <dbReference type="SAM" id="Coils"/>
    </source>
</evidence>
<dbReference type="AlphaFoldDB" id="A0A8S0SUR4"/>
<keyword evidence="9" id="KW-1185">Reference proteome</keyword>
<dbReference type="GO" id="GO:0006364">
    <property type="term" value="P:rRNA processing"/>
    <property type="evidence" value="ECO:0007669"/>
    <property type="project" value="TreeGrafter"/>
</dbReference>
<gene>
    <name evidence="8" type="ORF">OLEA9_A113902</name>
</gene>
<comment type="caution">
    <text evidence="8">The sequence shown here is derived from an EMBL/GenBank/DDBJ whole genome shotgun (WGS) entry which is preliminary data.</text>
</comment>
<reference evidence="8 9" key="1">
    <citation type="submission" date="2019-12" db="EMBL/GenBank/DDBJ databases">
        <authorList>
            <person name="Alioto T."/>
            <person name="Alioto T."/>
            <person name="Gomez Garrido J."/>
        </authorList>
    </citation>
    <scope>NUCLEOTIDE SEQUENCE [LARGE SCALE GENOMIC DNA]</scope>
</reference>
<evidence type="ECO:0000256" key="5">
    <source>
        <dbReference type="ARBA" id="ARBA00023242"/>
    </source>
</evidence>
<sequence>MWMSMMTRHGTCFVTFQLMKLPFLRLSDYYVEMVKSDACIEKVKGKLLAEKKKVEEAEERKKARENKKLAKEIQAQKLNERAKQKKEDIESVKKWRKQWQQGGFASGDKGGDLDLPFDEGKPFHRMNKKRPWVAPGMVLVGMQNQMVERGKKV</sequence>
<dbReference type="EMBL" id="CACTIH010005500">
    <property type="protein sequence ID" value="CAA2995435.1"/>
    <property type="molecule type" value="Genomic_DNA"/>
</dbReference>
<evidence type="ECO:0000256" key="1">
    <source>
        <dbReference type="ARBA" id="ARBA00004604"/>
    </source>
</evidence>
<protein>
    <submittedName>
        <fullName evidence="8">Uncharacterized protein</fullName>
    </submittedName>
</protein>
<dbReference type="InterPro" id="IPR008610">
    <property type="entry name" value="Ebp2"/>
</dbReference>
<dbReference type="Pfam" id="PF05890">
    <property type="entry name" value="Ebp2"/>
    <property type="match status" value="1"/>
</dbReference>
<evidence type="ECO:0000313" key="8">
    <source>
        <dbReference type="EMBL" id="CAA2995435.1"/>
    </source>
</evidence>
<evidence type="ECO:0000256" key="7">
    <source>
        <dbReference type="SAM" id="MobiDB-lite"/>
    </source>
</evidence>
<evidence type="ECO:0000313" key="9">
    <source>
        <dbReference type="Proteomes" id="UP000594638"/>
    </source>
</evidence>
<dbReference type="PANTHER" id="PTHR13028:SF0">
    <property type="entry name" value="RRNA-PROCESSING PROTEIN EBP2-RELATED"/>
    <property type="match status" value="1"/>
</dbReference>
<name>A0A8S0SUR4_OLEEU</name>
<dbReference type="Proteomes" id="UP000594638">
    <property type="component" value="Unassembled WGS sequence"/>
</dbReference>
<evidence type="ECO:0000256" key="4">
    <source>
        <dbReference type="ARBA" id="ARBA00023054"/>
    </source>
</evidence>
<feature type="region of interest" description="Disordered" evidence="7">
    <location>
        <begin position="101"/>
        <end position="122"/>
    </location>
</feature>
<feature type="coiled-coil region" evidence="6">
    <location>
        <begin position="40"/>
        <end position="88"/>
    </location>
</feature>
<dbReference type="Gramene" id="OE9A113902T1">
    <property type="protein sequence ID" value="OE9A113902C1"/>
    <property type="gene ID" value="OE9A113902"/>
</dbReference>
<dbReference type="PANTHER" id="PTHR13028">
    <property type="entry name" value="RRNA PROCESSING PROTEIN EBNA1-BINDING PROTEIN-RELATED"/>
    <property type="match status" value="1"/>
</dbReference>
<keyword evidence="4 6" id="KW-0175">Coiled coil</keyword>
<dbReference type="GO" id="GO:0030687">
    <property type="term" value="C:preribosome, large subunit precursor"/>
    <property type="evidence" value="ECO:0007669"/>
    <property type="project" value="TreeGrafter"/>
</dbReference>
<dbReference type="GO" id="GO:0042273">
    <property type="term" value="P:ribosomal large subunit biogenesis"/>
    <property type="evidence" value="ECO:0007669"/>
    <property type="project" value="TreeGrafter"/>
</dbReference>
<organism evidence="8 9">
    <name type="scientific">Olea europaea subsp. europaea</name>
    <dbReference type="NCBI Taxonomy" id="158383"/>
    <lineage>
        <taxon>Eukaryota</taxon>
        <taxon>Viridiplantae</taxon>
        <taxon>Streptophyta</taxon>
        <taxon>Embryophyta</taxon>
        <taxon>Tracheophyta</taxon>
        <taxon>Spermatophyta</taxon>
        <taxon>Magnoliopsida</taxon>
        <taxon>eudicotyledons</taxon>
        <taxon>Gunneridae</taxon>
        <taxon>Pentapetalae</taxon>
        <taxon>asterids</taxon>
        <taxon>lamiids</taxon>
        <taxon>Lamiales</taxon>
        <taxon>Oleaceae</taxon>
        <taxon>Oleeae</taxon>
        <taxon>Olea</taxon>
    </lineage>
</organism>
<comment type="similarity">
    <text evidence="2">Belongs to the EBP2 family.</text>
</comment>
<keyword evidence="5" id="KW-0539">Nucleus</keyword>
<comment type="subcellular location">
    <subcellularLocation>
        <location evidence="1">Nucleus</location>
        <location evidence="1">Nucleolus</location>
    </subcellularLocation>
</comment>
<dbReference type="GO" id="GO:0005730">
    <property type="term" value="C:nucleolus"/>
    <property type="evidence" value="ECO:0007669"/>
    <property type="project" value="UniProtKB-SubCell"/>
</dbReference>
<keyword evidence="3" id="KW-0690">Ribosome biogenesis</keyword>
<proteinExistence type="inferred from homology"/>
<dbReference type="GO" id="GO:0034399">
    <property type="term" value="C:nuclear periphery"/>
    <property type="evidence" value="ECO:0007669"/>
    <property type="project" value="TreeGrafter"/>
</dbReference>
<dbReference type="OrthoDB" id="1745885at2759"/>